<accession>A0A9W9V6X2</accession>
<feature type="binding site" description="axial binding residue" evidence="8">
    <location>
        <position position="444"/>
    </location>
    <ligand>
        <name>heme</name>
        <dbReference type="ChEBI" id="CHEBI:30413"/>
    </ligand>
    <ligandPart>
        <name>Fe</name>
        <dbReference type="ChEBI" id="CHEBI:18248"/>
    </ligandPart>
</feature>
<dbReference type="PANTHER" id="PTHR24305:SF210">
    <property type="entry name" value="CYTOCHROME P450 MONOOXYGENASE ASQL-RELATED"/>
    <property type="match status" value="1"/>
</dbReference>
<evidence type="ECO:0000313" key="12">
    <source>
        <dbReference type="Proteomes" id="UP001147782"/>
    </source>
</evidence>
<dbReference type="Pfam" id="PF00067">
    <property type="entry name" value="p450"/>
    <property type="match status" value="1"/>
</dbReference>
<evidence type="ECO:0000313" key="11">
    <source>
        <dbReference type="EMBL" id="KAJ5369849.1"/>
    </source>
</evidence>
<dbReference type="InterPro" id="IPR001128">
    <property type="entry name" value="Cyt_P450"/>
</dbReference>
<name>A0A9W9V6X2_9EURO</name>
<comment type="caution">
    <text evidence="11">The sequence shown here is derived from an EMBL/GenBank/DDBJ whole genome shotgun (WGS) entry which is preliminary data.</text>
</comment>
<dbReference type="GO" id="GO:0020037">
    <property type="term" value="F:heme binding"/>
    <property type="evidence" value="ECO:0007669"/>
    <property type="project" value="InterPro"/>
</dbReference>
<dbReference type="InterPro" id="IPR002401">
    <property type="entry name" value="Cyt_P450_E_grp-I"/>
</dbReference>
<dbReference type="GO" id="GO:0016705">
    <property type="term" value="F:oxidoreductase activity, acting on paired donors, with incorporation or reduction of molecular oxygen"/>
    <property type="evidence" value="ECO:0007669"/>
    <property type="project" value="InterPro"/>
</dbReference>
<keyword evidence="12" id="KW-1185">Reference proteome</keyword>
<sequence length="504" mass="57038">MNASTSGNVQPADGTSFWVYILVGIVCAIGSIVCYNIYFHPLAKFPGPKSYAASAIPVALAQLGGRFHLFTQAAHEKYGSIVRISPNELSIISAGAWDDVYARRLKNPPLVRDPTFFNDMLVDPRTLTMADDTNHIRLRKSMNSAFSARALAEQEPILKENVDLFMDKLEERAQQGLETDLRSWYNYATFDLIGDFAFGESFRCLESSQYHEWVQFVLDHFYVATLLQVVHRFRPLNKLLAMLLPASLIEKKEAHHRMALDKVRRRVQRDTKRLDFISYMLKTLDTGTITLDELENQASIIILAGSETTAVALTFATYFLLVNPQIMDRLLEELHSNFENEGQIDVLSINKLNYLQAVIQETLRIAPPITNGFPRQVPPEGAMIDGHFVPGGSVVNISHWSAYRSASHFSKPNEFCPERWLGDSLFEGDTKDAFQPFSVGPRNCIGKKFANDSMKMTLAKTVWRFKMKLAINTEEWLRDMPSFVSLHQPPLLVSLEPRKPPSSD</sequence>
<evidence type="ECO:0000256" key="10">
    <source>
        <dbReference type="SAM" id="Phobius"/>
    </source>
</evidence>
<dbReference type="GO" id="GO:0004497">
    <property type="term" value="F:monooxygenase activity"/>
    <property type="evidence" value="ECO:0007669"/>
    <property type="project" value="UniProtKB-KW"/>
</dbReference>
<comment type="cofactor">
    <cofactor evidence="1 8">
        <name>heme</name>
        <dbReference type="ChEBI" id="CHEBI:30413"/>
    </cofactor>
</comment>
<evidence type="ECO:0000256" key="1">
    <source>
        <dbReference type="ARBA" id="ARBA00001971"/>
    </source>
</evidence>
<feature type="transmembrane region" description="Helical" evidence="10">
    <location>
        <begin position="17"/>
        <end position="39"/>
    </location>
</feature>
<dbReference type="PANTHER" id="PTHR24305">
    <property type="entry name" value="CYTOCHROME P450"/>
    <property type="match status" value="1"/>
</dbReference>
<evidence type="ECO:0008006" key="13">
    <source>
        <dbReference type="Google" id="ProtNLM"/>
    </source>
</evidence>
<evidence type="ECO:0000256" key="8">
    <source>
        <dbReference type="PIRSR" id="PIRSR602401-1"/>
    </source>
</evidence>
<keyword evidence="6 8" id="KW-0408">Iron</keyword>
<dbReference type="RefSeq" id="XP_056554283.1">
    <property type="nucleotide sequence ID" value="XM_056698870.1"/>
</dbReference>
<dbReference type="CDD" id="cd11058">
    <property type="entry name" value="CYP60B-like"/>
    <property type="match status" value="1"/>
</dbReference>
<evidence type="ECO:0000256" key="4">
    <source>
        <dbReference type="ARBA" id="ARBA00022723"/>
    </source>
</evidence>
<dbReference type="InterPro" id="IPR036396">
    <property type="entry name" value="Cyt_P450_sf"/>
</dbReference>
<protein>
    <recommendedName>
        <fullName evidence="13">Cytochrome P450</fullName>
    </recommendedName>
</protein>
<dbReference type="GO" id="GO:0043386">
    <property type="term" value="P:mycotoxin biosynthetic process"/>
    <property type="evidence" value="ECO:0007669"/>
    <property type="project" value="UniProtKB-ARBA"/>
</dbReference>
<dbReference type="GeneID" id="81438049"/>
<dbReference type="GO" id="GO:0005506">
    <property type="term" value="F:iron ion binding"/>
    <property type="evidence" value="ECO:0007669"/>
    <property type="project" value="InterPro"/>
</dbReference>
<gene>
    <name evidence="11" type="ORF">N7496_005941</name>
</gene>
<evidence type="ECO:0000256" key="7">
    <source>
        <dbReference type="ARBA" id="ARBA00023033"/>
    </source>
</evidence>
<keyword evidence="7 9" id="KW-0503">Monooxygenase</keyword>
<proteinExistence type="inferred from homology"/>
<organism evidence="11 12">
    <name type="scientific">Penicillium cataractarum</name>
    <dbReference type="NCBI Taxonomy" id="2100454"/>
    <lineage>
        <taxon>Eukaryota</taxon>
        <taxon>Fungi</taxon>
        <taxon>Dikarya</taxon>
        <taxon>Ascomycota</taxon>
        <taxon>Pezizomycotina</taxon>
        <taxon>Eurotiomycetes</taxon>
        <taxon>Eurotiomycetidae</taxon>
        <taxon>Eurotiales</taxon>
        <taxon>Aspergillaceae</taxon>
        <taxon>Penicillium</taxon>
    </lineage>
</organism>
<evidence type="ECO:0000256" key="3">
    <source>
        <dbReference type="ARBA" id="ARBA00022617"/>
    </source>
</evidence>
<dbReference type="PRINTS" id="PR00463">
    <property type="entry name" value="EP450I"/>
</dbReference>
<dbReference type="AlphaFoldDB" id="A0A9W9V6X2"/>
<keyword evidence="10" id="KW-1133">Transmembrane helix</keyword>
<keyword evidence="5 9" id="KW-0560">Oxidoreductase</keyword>
<reference evidence="11" key="2">
    <citation type="journal article" date="2023" name="IMA Fungus">
        <title>Comparative genomic study of the Penicillium genus elucidates a diverse pangenome and 15 lateral gene transfer events.</title>
        <authorList>
            <person name="Petersen C."/>
            <person name="Sorensen T."/>
            <person name="Nielsen M.R."/>
            <person name="Sondergaard T.E."/>
            <person name="Sorensen J.L."/>
            <person name="Fitzpatrick D.A."/>
            <person name="Frisvad J.C."/>
            <person name="Nielsen K.L."/>
        </authorList>
    </citation>
    <scope>NUCLEOTIDE SEQUENCE</scope>
    <source>
        <strain evidence="11">IBT 29864</strain>
    </source>
</reference>
<keyword evidence="4 8" id="KW-0479">Metal-binding</keyword>
<dbReference type="OrthoDB" id="1470350at2759"/>
<evidence type="ECO:0000256" key="2">
    <source>
        <dbReference type="ARBA" id="ARBA00010617"/>
    </source>
</evidence>
<comment type="similarity">
    <text evidence="2 9">Belongs to the cytochrome P450 family.</text>
</comment>
<reference evidence="11" key="1">
    <citation type="submission" date="2022-11" db="EMBL/GenBank/DDBJ databases">
        <authorList>
            <person name="Petersen C."/>
        </authorList>
    </citation>
    <scope>NUCLEOTIDE SEQUENCE</scope>
    <source>
        <strain evidence="11">IBT 29864</strain>
    </source>
</reference>
<dbReference type="PROSITE" id="PS00086">
    <property type="entry name" value="CYTOCHROME_P450"/>
    <property type="match status" value="1"/>
</dbReference>
<dbReference type="InterPro" id="IPR050121">
    <property type="entry name" value="Cytochrome_P450_monoxygenase"/>
</dbReference>
<dbReference type="PRINTS" id="PR00385">
    <property type="entry name" value="P450"/>
</dbReference>
<dbReference type="SUPFAM" id="SSF48264">
    <property type="entry name" value="Cytochrome P450"/>
    <property type="match status" value="1"/>
</dbReference>
<keyword evidence="10" id="KW-0812">Transmembrane</keyword>
<dbReference type="EMBL" id="JAPZBS010000005">
    <property type="protein sequence ID" value="KAJ5369849.1"/>
    <property type="molecule type" value="Genomic_DNA"/>
</dbReference>
<keyword evidence="10" id="KW-0472">Membrane</keyword>
<evidence type="ECO:0000256" key="6">
    <source>
        <dbReference type="ARBA" id="ARBA00023004"/>
    </source>
</evidence>
<keyword evidence="3 8" id="KW-0349">Heme</keyword>
<evidence type="ECO:0000256" key="9">
    <source>
        <dbReference type="RuleBase" id="RU000461"/>
    </source>
</evidence>
<evidence type="ECO:0000256" key="5">
    <source>
        <dbReference type="ARBA" id="ARBA00023002"/>
    </source>
</evidence>
<dbReference type="Gene3D" id="1.10.630.10">
    <property type="entry name" value="Cytochrome P450"/>
    <property type="match status" value="1"/>
</dbReference>
<dbReference type="InterPro" id="IPR017972">
    <property type="entry name" value="Cyt_P450_CS"/>
</dbReference>
<dbReference type="Proteomes" id="UP001147782">
    <property type="component" value="Unassembled WGS sequence"/>
</dbReference>